<dbReference type="InterPro" id="IPR003660">
    <property type="entry name" value="HAMP_dom"/>
</dbReference>
<keyword evidence="22" id="KW-1133">Transmembrane helix</keyword>
<evidence type="ECO:0000256" key="2">
    <source>
        <dbReference type="ARBA" id="ARBA00001936"/>
    </source>
</evidence>
<feature type="domain" description="Histidine kinase" evidence="23">
    <location>
        <begin position="312"/>
        <end position="541"/>
    </location>
</feature>
<dbReference type="SUPFAM" id="SSF158472">
    <property type="entry name" value="HAMP domain-like"/>
    <property type="match status" value="1"/>
</dbReference>
<dbReference type="EC" id="2.7.13.3" evidence="5"/>
<keyword evidence="7" id="KW-0597">Phosphoprotein</keyword>
<dbReference type="RefSeq" id="WP_092954391.1">
    <property type="nucleotide sequence ID" value="NZ_FOMQ01000011.1"/>
</dbReference>
<dbReference type="GO" id="GO:0005886">
    <property type="term" value="C:plasma membrane"/>
    <property type="evidence" value="ECO:0007669"/>
    <property type="project" value="UniProtKB-SubCell"/>
</dbReference>
<dbReference type="PANTHER" id="PTHR44936">
    <property type="entry name" value="SENSOR PROTEIN CREC"/>
    <property type="match status" value="1"/>
</dbReference>
<evidence type="ECO:0000256" key="13">
    <source>
        <dbReference type="ARBA" id="ARBA00022842"/>
    </source>
</evidence>
<feature type="compositionally biased region" description="Basic and acidic residues" evidence="21">
    <location>
        <begin position="96"/>
        <end position="108"/>
    </location>
</feature>
<dbReference type="SMART" id="SM00388">
    <property type="entry name" value="HisKA"/>
    <property type="match status" value="1"/>
</dbReference>
<dbReference type="InterPro" id="IPR003594">
    <property type="entry name" value="HATPase_dom"/>
</dbReference>
<dbReference type="SUPFAM" id="SSF55874">
    <property type="entry name" value="ATPase domain of HSP90 chaperone/DNA topoisomerase II/histidine kinase"/>
    <property type="match status" value="1"/>
</dbReference>
<evidence type="ECO:0000256" key="22">
    <source>
        <dbReference type="SAM" id="Phobius"/>
    </source>
</evidence>
<evidence type="ECO:0000256" key="8">
    <source>
        <dbReference type="ARBA" id="ARBA00022679"/>
    </source>
</evidence>
<keyword evidence="12" id="KW-0067">ATP-binding</keyword>
<evidence type="ECO:0000256" key="20">
    <source>
        <dbReference type="ARBA" id="ARBA00041776"/>
    </source>
</evidence>
<dbReference type="Pfam" id="PF02518">
    <property type="entry name" value="HATPase_c"/>
    <property type="match status" value="1"/>
</dbReference>
<dbReference type="GO" id="GO:0005524">
    <property type="term" value="F:ATP binding"/>
    <property type="evidence" value="ECO:0007669"/>
    <property type="project" value="UniProtKB-KW"/>
</dbReference>
<dbReference type="InterPro" id="IPR050980">
    <property type="entry name" value="2C_sensor_his_kinase"/>
</dbReference>
<reference evidence="26" key="1">
    <citation type="submission" date="2016-10" db="EMBL/GenBank/DDBJ databases">
        <authorList>
            <person name="Varghese N."/>
            <person name="Submissions S."/>
        </authorList>
    </citation>
    <scope>NUCLEOTIDE SEQUENCE [LARGE SCALE GENOMIC DNA]</scope>
    <source>
        <strain evidence="26">DSM 7481</strain>
    </source>
</reference>
<feature type="region of interest" description="Disordered" evidence="21">
    <location>
        <begin position="77"/>
        <end position="169"/>
    </location>
</feature>
<dbReference type="OrthoDB" id="9804645at2"/>
<evidence type="ECO:0000256" key="5">
    <source>
        <dbReference type="ARBA" id="ARBA00012438"/>
    </source>
</evidence>
<protein>
    <recommendedName>
        <fullName evidence="19">Signal transduction histidine-protein kinase/phosphatase MprB</fullName>
        <ecNumber evidence="5">2.7.13.3</ecNumber>
    </recommendedName>
    <alternativeName>
        <fullName evidence="20">Mycobacterial persistence regulator B</fullName>
    </alternativeName>
</protein>
<evidence type="ECO:0000256" key="10">
    <source>
        <dbReference type="ARBA" id="ARBA00022777"/>
    </source>
</evidence>
<evidence type="ECO:0000256" key="15">
    <source>
        <dbReference type="ARBA" id="ARBA00023012"/>
    </source>
</evidence>
<keyword evidence="26" id="KW-1185">Reference proteome</keyword>
<dbReference type="EMBL" id="FOMQ01000011">
    <property type="protein sequence ID" value="SFD99966.1"/>
    <property type="molecule type" value="Genomic_DNA"/>
</dbReference>
<dbReference type="GO" id="GO:0004721">
    <property type="term" value="F:phosphoprotein phosphatase activity"/>
    <property type="evidence" value="ECO:0007669"/>
    <property type="project" value="UniProtKB-KW"/>
</dbReference>
<dbReference type="Pfam" id="PF00672">
    <property type="entry name" value="HAMP"/>
    <property type="match status" value="1"/>
</dbReference>
<sequence length="545" mass="58596">MPRLTLQSKAFLALSILLAVLLVIFVGFSRLGLQRGLGPYVAEIELGRLDWLAARLERIYVLHGGWQTLRTQPGLWRQMHRPGDMPPPGLAGNAFDPRDPRVTRRAGDGTEQPPPYRGGDPDRDPDRSRGFGRDPDGDRSPPPDMQQPPSGGQERTFRPPPPEPAGHALSQRLGLIDGGQNLVAGARAQPGAAHRVLRGPKGEAIGQLVLSPPAGVDTEADRAFLRQQLVFVAWTGAVGLALALWLSWWLARRWLAPIGALVDGARRVAGGRLDTRVPVEGDDELARLARTFNDMAEQLGGLEASRRQWIGDVAHELRTPLAAMRAEIEAVQDGVRPFDDRTALRLHRQVMRLIQLVGDLRASLDADGAGTPSALVPVHPLALLAEAVLSMQARFDKAGLALDTTALAPLAGGPHPPVVRGDAPQLHRVFLNLLENSLRYTDTGGRLCIAARTVRTPGDGAQLVVQWDDTAPGVAAHELARIFDRLYRAEASRTRAEGDTGGSGLGLAICRAIVQAHGGRIVAEASPLGGLRILLTLPLLENPAP</sequence>
<dbReference type="InterPro" id="IPR005467">
    <property type="entry name" value="His_kinase_dom"/>
</dbReference>
<evidence type="ECO:0000256" key="18">
    <source>
        <dbReference type="ARBA" id="ARBA00023211"/>
    </source>
</evidence>
<dbReference type="CDD" id="cd06225">
    <property type="entry name" value="HAMP"/>
    <property type="match status" value="1"/>
</dbReference>
<keyword evidence="14" id="KW-0904">Protein phosphatase</keyword>
<dbReference type="PROSITE" id="PS50885">
    <property type="entry name" value="HAMP"/>
    <property type="match status" value="1"/>
</dbReference>
<keyword evidence="18" id="KW-0464">Manganese</keyword>
<dbReference type="Proteomes" id="UP000199517">
    <property type="component" value="Unassembled WGS sequence"/>
</dbReference>
<dbReference type="PRINTS" id="PR00344">
    <property type="entry name" value="BCTRLSENSOR"/>
</dbReference>
<dbReference type="InterPro" id="IPR003661">
    <property type="entry name" value="HisK_dim/P_dom"/>
</dbReference>
<evidence type="ECO:0000313" key="26">
    <source>
        <dbReference type="Proteomes" id="UP000199517"/>
    </source>
</evidence>
<comment type="subcellular location">
    <subcellularLocation>
        <location evidence="4">Cell membrane</location>
        <topology evidence="4">Multi-pass membrane protein</topology>
    </subcellularLocation>
</comment>
<evidence type="ECO:0000256" key="19">
    <source>
        <dbReference type="ARBA" id="ARBA00040454"/>
    </source>
</evidence>
<dbReference type="InterPro" id="IPR036890">
    <property type="entry name" value="HATPase_C_sf"/>
</dbReference>
<accession>A0A1I1WXX5</accession>
<evidence type="ECO:0000256" key="3">
    <source>
        <dbReference type="ARBA" id="ARBA00001946"/>
    </source>
</evidence>
<feature type="domain" description="HAMP" evidence="24">
    <location>
        <begin position="252"/>
        <end position="304"/>
    </location>
</feature>
<gene>
    <name evidence="25" type="ORF">SAMN04489710_11185</name>
</gene>
<evidence type="ECO:0000256" key="1">
    <source>
        <dbReference type="ARBA" id="ARBA00000085"/>
    </source>
</evidence>
<evidence type="ECO:0000256" key="11">
    <source>
        <dbReference type="ARBA" id="ARBA00022801"/>
    </source>
</evidence>
<dbReference type="SMART" id="SM00304">
    <property type="entry name" value="HAMP"/>
    <property type="match status" value="1"/>
</dbReference>
<evidence type="ECO:0000313" key="25">
    <source>
        <dbReference type="EMBL" id="SFD99966.1"/>
    </source>
</evidence>
<organism evidence="25 26">
    <name type="scientific">Paracidovorax konjaci</name>
    <dbReference type="NCBI Taxonomy" id="32040"/>
    <lineage>
        <taxon>Bacteria</taxon>
        <taxon>Pseudomonadati</taxon>
        <taxon>Pseudomonadota</taxon>
        <taxon>Betaproteobacteria</taxon>
        <taxon>Burkholderiales</taxon>
        <taxon>Comamonadaceae</taxon>
        <taxon>Paracidovorax</taxon>
    </lineage>
</organism>
<evidence type="ECO:0000256" key="7">
    <source>
        <dbReference type="ARBA" id="ARBA00022553"/>
    </source>
</evidence>
<keyword evidence="22" id="KW-0472">Membrane</keyword>
<evidence type="ECO:0000256" key="17">
    <source>
        <dbReference type="ARBA" id="ARBA00023026"/>
    </source>
</evidence>
<evidence type="ECO:0000256" key="16">
    <source>
        <dbReference type="ARBA" id="ARBA00023016"/>
    </source>
</evidence>
<evidence type="ECO:0000256" key="6">
    <source>
        <dbReference type="ARBA" id="ARBA00022475"/>
    </source>
</evidence>
<dbReference type="AlphaFoldDB" id="A0A1I1WXX5"/>
<dbReference type="Pfam" id="PF00512">
    <property type="entry name" value="HisKA"/>
    <property type="match status" value="1"/>
</dbReference>
<dbReference type="Gene3D" id="3.30.565.10">
    <property type="entry name" value="Histidine kinase-like ATPase, C-terminal domain"/>
    <property type="match status" value="1"/>
</dbReference>
<keyword evidence="10 25" id="KW-0418">Kinase</keyword>
<keyword evidence="11" id="KW-0378">Hydrolase</keyword>
<dbReference type="CDD" id="cd00082">
    <property type="entry name" value="HisKA"/>
    <property type="match status" value="1"/>
</dbReference>
<feature type="transmembrane region" description="Helical" evidence="22">
    <location>
        <begin position="229"/>
        <end position="251"/>
    </location>
</feature>
<dbReference type="InterPro" id="IPR036097">
    <property type="entry name" value="HisK_dim/P_sf"/>
</dbReference>
<keyword evidence="13" id="KW-0460">Magnesium</keyword>
<dbReference type="Gene3D" id="6.10.340.10">
    <property type="match status" value="1"/>
</dbReference>
<dbReference type="PROSITE" id="PS50109">
    <property type="entry name" value="HIS_KIN"/>
    <property type="match status" value="1"/>
</dbReference>
<dbReference type="PANTHER" id="PTHR44936:SF9">
    <property type="entry name" value="SENSOR PROTEIN CREC"/>
    <property type="match status" value="1"/>
</dbReference>
<keyword evidence="6" id="KW-1003">Cell membrane</keyword>
<keyword evidence="22" id="KW-0812">Transmembrane</keyword>
<evidence type="ECO:0000259" key="24">
    <source>
        <dbReference type="PROSITE" id="PS50885"/>
    </source>
</evidence>
<feature type="compositionally biased region" description="Basic and acidic residues" evidence="21">
    <location>
        <begin position="119"/>
        <end position="141"/>
    </location>
</feature>
<evidence type="ECO:0000256" key="21">
    <source>
        <dbReference type="SAM" id="MobiDB-lite"/>
    </source>
</evidence>
<dbReference type="GO" id="GO:0000155">
    <property type="term" value="F:phosphorelay sensor kinase activity"/>
    <property type="evidence" value="ECO:0007669"/>
    <property type="project" value="InterPro"/>
</dbReference>
<evidence type="ECO:0000256" key="12">
    <source>
        <dbReference type="ARBA" id="ARBA00022840"/>
    </source>
</evidence>
<evidence type="ECO:0000256" key="4">
    <source>
        <dbReference type="ARBA" id="ARBA00004651"/>
    </source>
</evidence>
<feature type="transmembrane region" description="Helical" evidence="22">
    <location>
        <begin position="12"/>
        <end position="33"/>
    </location>
</feature>
<keyword evidence="17" id="KW-0843">Virulence</keyword>
<comment type="cofactor">
    <cofactor evidence="2">
        <name>Mn(2+)</name>
        <dbReference type="ChEBI" id="CHEBI:29035"/>
    </cofactor>
</comment>
<comment type="cofactor">
    <cofactor evidence="3">
        <name>Mg(2+)</name>
        <dbReference type="ChEBI" id="CHEBI:18420"/>
    </cofactor>
</comment>
<keyword evidence="9" id="KW-0547">Nucleotide-binding</keyword>
<dbReference type="Gene3D" id="1.10.287.130">
    <property type="match status" value="1"/>
</dbReference>
<name>A0A1I1WXX5_9BURK</name>
<dbReference type="SMART" id="SM00387">
    <property type="entry name" value="HATPase_c"/>
    <property type="match status" value="1"/>
</dbReference>
<dbReference type="InterPro" id="IPR004358">
    <property type="entry name" value="Sig_transdc_His_kin-like_C"/>
</dbReference>
<comment type="catalytic activity">
    <reaction evidence="1">
        <text>ATP + protein L-histidine = ADP + protein N-phospho-L-histidine.</text>
        <dbReference type="EC" id="2.7.13.3"/>
    </reaction>
</comment>
<dbReference type="SUPFAM" id="SSF47384">
    <property type="entry name" value="Homodimeric domain of signal transducing histidine kinase"/>
    <property type="match status" value="1"/>
</dbReference>
<keyword evidence="16" id="KW-0346">Stress response</keyword>
<proteinExistence type="predicted"/>
<evidence type="ECO:0000256" key="14">
    <source>
        <dbReference type="ARBA" id="ARBA00022912"/>
    </source>
</evidence>
<keyword evidence="15" id="KW-0902">Two-component regulatory system</keyword>
<evidence type="ECO:0000259" key="23">
    <source>
        <dbReference type="PROSITE" id="PS50109"/>
    </source>
</evidence>
<dbReference type="STRING" id="32040.SAMN04489710_11185"/>
<evidence type="ECO:0000256" key="9">
    <source>
        <dbReference type="ARBA" id="ARBA00022741"/>
    </source>
</evidence>
<keyword evidence="8" id="KW-0808">Transferase</keyword>